<dbReference type="PANTHER" id="PTHR31668">
    <property type="entry name" value="GLUCOSE TRANSPORT TRANSCRIPTION REGULATOR RGT1-RELATED-RELATED"/>
    <property type="match status" value="1"/>
</dbReference>
<gene>
    <name evidence="3" type="ORF">SUNI508_11957</name>
</gene>
<feature type="domain" description="Zn(2)-C6 fungal-type" evidence="2">
    <location>
        <begin position="7"/>
        <end position="39"/>
    </location>
</feature>
<sequence length="472" mass="52415">MAPRIRSCDTCRLRKTKCVRKNGKERCILCACHELDCFFDRECPKRRRQRTANGGPAALEQDQAGGAATRFLQYQQQDGADEPAISASELLHTSCPRDHDQNRISTPPAAAYSSILNEALGLDPTNHAEYVGPSDYHNPVLLDLGSPNTTSSSFVWRMDNQAAVHPNGSILVDLYFRFVHPSFPILHKDVFIAKHRLSHRHFTPSLLAPVYLLSLDWQVYESQLASADRRNKPDVAALEQLAEAAIQEDMRTTKLNTLEAGLLLFQRSRMDLVEKPISSIWKLHSQIIATAHGLGVHPDCSSWSIPDWEAGLRRRIAWGFIAAPTGWRLFLGHIELLQILGDINRDYYTTAATRRGGSLDKLGVCAAVGLAKPIIARLSRWEATLPKDLEFTALQPRTLCASACLHLAYHTVIIALYRALVRILTPNTPASLHSAVRSAVRDKLQAALELLGSMLPEHTAAFWGSVASYQAP</sequence>
<proteinExistence type="predicted"/>
<comment type="caution">
    <text evidence="3">The sequence shown here is derived from an EMBL/GenBank/DDBJ whole genome shotgun (WGS) entry which is preliminary data.</text>
</comment>
<dbReference type="PANTHER" id="PTHR31668:SF4">
    <property type="entry name" value="TRANSCRIPTIONAL ACTIVATOR PROTEIN DAL81"/>
    <property type="match status" value="1"/>
</dbReference>
<organism evidence="3 4">
    <name type="scientific">Seiridium unicorne</name>
    <dbReference type="NCBI Taxonomy" id="138068"/>
    <lineage>
        <taxon>Eukaryota</taxon>
        <taxon>Fungi</taxon>
        <taxon>Dikarya</taxon>
        <taxon>Ascomycota</taxon>
        <taxon>Pezizomycotina</taxon>
        <taxon>Sordariomycetes</taxon>
        <taxon>Xylariomycetidae</taxon>
        <taxon>Amphisphaeriales</taxon>
        <taxon>Sporocadaceae</taxon>
        <taxon>Seiridium</taxon>
    </lineage>
</organism>
<dbReference type="CDD" id="cd12148">
    <property type="entry name" value="fungal_TF_MHR"/>
    <property type="match status" value="1"/>
</dbReference>
<dbReference type="Proteomes" id="UP001408356">
    <property type="component" value="Unassembled WGS sequence"/>
</dbReference>
<evidence type="ECO:0000256" key="1">
    <source>
        <dbReference type="ARBA" id="ARBA00023242"/>
    </source>
</evidence>
<dbReference type="InterPro" id="IPR001138">
    <property type="entry name" value="Zn2Cys6_DnaBD"/>
</dbReference>
<reference evidence="3 4" key="1">
    <citation type="journal article" date="2024" name="J. Plant Pathol.">
        <title>Sequence and assembly of the genome of Seiridium unicorne, isolate CBS 538.82, causal agent of cypress canker disease.</title>
        <authorList>
            <person name="Scali E."/>
            <person name="Rocca G.D."/>
            <person name="Danti R."/>
            <person name="Garbelotto M."/>
            <person name="Barberini S."/>
            <person name="Baroncelli R."/>
            <person name="Emiliani G."/>
        </authorList>
    </citation>
    <scope>NUCLEOTIDE SEQUENCE [LARGE SCALE GENOMIC DNA]</scope>
    <source>
        <strain evidence="3 4">BM-138-508</strain>
    </source>
</reference>
<evidence type="ECO:0000259" key="2">
    <source>
        <dbReference type="PROSITE" id="PS50048"/>
    </source>
</evidence>
<keyword evidence="1" id="KW-0539">Nucleus</keyword>
<evidence type="ECO:0000313" key="3">
    <source>
        <dbReference type="EMBL" id="KAK9413181.1"/>
    </source>
</evidence>
<dbReference type="InterPro" id="IPR050797">
    <property type="entry name" value="Carb_Metab_Trans_Reg"/>
</dbReference>
<dbReference type="PROSITE" id="PS50048">
    <property type="entry name" value="ZN2_CY6_FUNGAL_2"/>
    <property type="match status" value="1"/>
</dbReference>
<name>A0ABR2UFC2_9PEZI</name>
<evidence type="ECO:0000313" key="4">
    <source>
        <dbReference type="Proteomes" id="UP001408356"/>
    </source>
</evidence>
<dbReference type="PROSITE" id="PS00463">
    <property type="entry name" value="ZN2_CY6_FUNGAL_1"/>
    <property type="match status" value="1"/>
</dbReference>
<keyword evidence="4" id="KW-1185">Reference proteome</keyword>
<dbReference type="EMBL" id="JARVKF010000441">
    <property type="protein sequence ID" value="KAK9413181.1"/>
    <property type="molecule type" value="Genomic_DNA"/>
</dbReference>
<protein>
    <submittedName>
        <fullName evidence="3">Zn(2)-C6 fungal-type domain-containing protein</fullName>
    </submittedName>
</protein>
<accession>A0ABR2UFC2</accession>
<dbReference type="Pfam" id="PF04082">
    <property type="entry name" value="Fungal_trans"/>
    <property type="match status" value="1"/>
</dbReference>
<dbReference type="CDD" id="cd00067">
    <property type="entry name" value="GAL4"/>
    <property type="match status" value="1"/>
</dbReference>
<dbReference type="InterPro" id="IPR007219">
    <property type="entry name" value="XnlR_reg_dom"/>
</dbReference>